<evidence type="ECO:0000259" key="9">
    <source>
        <dbReference type="PROSITE" id="PS50109"/>
    </source>
</evidence>
<dbReference type="EC" id="2.7.13.3" evidence="2"/>
<dbReference type="PANTHER" id="PTHR24421:SF10">
    <property type="entry name" value="NITRATE_NITRITE SENSOR PROTEIN NARQ"/>
    <property type="match status" value="1"/>
</dbReference>
<keyword evidence="7" id="KW-0067">ATP-binding</keyword>
<evidence type="ECO:0000256" key="5">
    <source>
        <dbReference type="ARBA" id="ARBA00022741"/>
    </source>
</evidence>
<comment type="caution">
    <text evidence="10">The sequence shown here is derived from an EMBL/GenBank/DDBJ whole genome shotgun (WGS) entry which is preliminary data.</text>
</comment>
<dbReference type="InterPro" id="IPR003594">
    <property type="entry name" value="HATPase_dom"/>
</dbReference>
<evidence type="ECO:0000256" key="4">
    <source>
        <dbReference type="ARBA" id="ARBA00022679"/>
    </source>
</evidence>
<evidence type="ECO:0000313" key="10">
    <source>
        <dbReference type="EMBL" id="MFD2549736.1"/>
    </source>
</evidence>
<protein>
    <recommendedName>
        <fullName evidence="2">histidine kinase</fullName>
        <ecNumber evidence="2">2.7.13.3</ecNumber>
    </recommendedName>
</protein>
<evidence type="ECO:0000256" key="6">
    <source>
        <dbReference type="ARBA" id="ARBA00022777"/>
    </source>
</evidence>
<evidence type="ECO:0000256" key="3">
    <source>
        <dbReference type="ARBA" id="ARBA00022553"/>
    </source>
</evidence>
<dbReference type="EMBL" id="JBHULR010000020">
    <property type="protein sequence ID" value="MFD2549736.1"/>
    <property type="molecule type" value="Genomic_DNA"/>
</dbReference>
<dbReference type="InterPro" id="IPR005467">
    <property type="entry name" value="His_kinase_dom"/>
</dbReference>
<sequence>MNIENKNTALMSFSSLFPEESAGDHARGLQTFYEAFHEGPFGYLFMDEEARISKHNDKVSEILCADPASLENMVLFDFLFAEERARVQELMNRGLDTFGDPLRLVKVKCKKKVYRLVSIYLKRIRLETINKEVYVLVFLKNEFSPASASKEEHEAYYKTIIETQEAEREFIGLTLHDSIAQELYAIRISLQRFLLEHGHEEQIMPIKKMLNDTIYNVRNISNELAPTVLRDMGFFQAMDDVIFRLRKGGVDFKTRIDRRITELCKELQLCAYRIIQELFNNCIKHANATQISLSIRIAGKEVVIIVEDDGQGFGLDMEDSLRLGAGLRNIRNRIALYAGTMDLSSSPKGSKVQIKLYTK</sequence>
<dbReference type="CDD" id="cd16917">
    <property type="entry name" value="HATPase_UhpB-NarQ-NarX-like"/>
    <property type="match status" value="1"/>
</dbReference>
<organism evidence="10 11">
    <name type="scientific">Sphingobacterium suaedae</name>
    <dbReference type="NCBI Taxonomy" id="1686402"/>
    <lineage>
        <taxon>Bacteria</taxon>
        <taxon>Pseudomonadati</taxon>
        <taxon>Bacteroidota</taxon>
        <taxon>Sphingobacteriia</taxon>
        <taxon>Sphingobacteriales</taxon>
        <taxon>Sphingobacteriaceae</taxon>
        <taxon>Sphingobacterium</taxon>
    </lineage>
</organism>
<keyword evidence="3" id="KW-0597">Phosphoprotein</keyword>
<keyword evidence="4" id="KW-0808">Transferase</keyword>
<dbReference type="PANTHER" id="PTHR24421">
    <property type="entry name" value="NITRATE/NITRITE SENSOR PROTEIN NARX-RELATED"/>
    <property type="match status" value="1"/>
</dbReference>
<evidence type="ECO:0000256" key="7">
    <source>
        <dbReference type="ARBA" id="ARBA00022840"/>
    </source>
</evidence>
<dbReference type="SUPFAM" id="SSF55874">
    <property type="entry name" value="ATPase domain of HSP90 chaperone/DNA topoisomerase II/histidine kinase"/>
    <property type="match status" value="1"/>
</dbReference>
<dbReference type="PROSITE" id="PS50109">
    <property type="entry name" value="HIS_KIN"/>
    <property type="match status" value="1"/>
</dbReference>
<dbReference type="InterPro" id="IPR035965">
    <property type="entry name" value="PAS-like_dom_sf"/>
</dbReference>
<proteinExistence type="predicted"/>
<comment type="catalytic activity">
    <reaction evidence="1">
        <text>ATP + protein L-histidine = ADP + protein N-phospho-L-histidine.</text>
        <dbReference type="EC" id="2.7.13.3"/>
    </reaction>
</comment>
<evidence type="ECO:0000256" key="8">
    <source>
        <dbReference type="ARBA" id="ARBA00023012"/>
    </source>
</evidence>
<accession>A0ABW5KM75</accession>
<feature type="domain" description="Histidine kinase" evidence="9">
    <location>
        <begin position="273"/>
        <end position="359"/>
    </location>
</feature>
<keyword evidence="11" id="KW-1185">Reference proteome</keyword>
<dbReference type="InterPro" id="IPR050482">
    <property type="entry name" value="Sensor_HK_TwoCompSys"/>
</dbReference>
<name>A0ABW5KM75_9SPHI</name>
<gene>
    <name evidence="10" type="ORF">ACFSR5_18980</name>
</gene>
<reference evidence="11" key="1">
    <citation type="journal article" date="2019" name="Int. J. Syst. Evol. Microbiol.">
        <title>The Global Catalogue of Microorganisms (GCM) 10K type strain sequencing project: providing services to taxonomists for standard genome sequencing and annotation.</title>
        <authorList>
            <consortium name="The Broad Institute Genomics Platform"/>
            <consortium name="The Broad Institute Genome Sequencing Center for Infectious Disease"/>
            <person name="Wu L."/>
            <person name="Ma J."/>
        </authorList>
    </citation>
    <scope>NUCLEOTIDE SEQUENCE [LARGE SCALE GENOMIC DNA]</scope>
    <source>
        <strain evidence="11">KCTC 42662</strain>
    </source>
</reference>
<dbReference type="InterPro" id="IPR036890">
    <property type="entry name" value="HATPase_C_sf"/>
</dbReference>
<dbReference type="Pfam" id="PF07730">
    <property type="entry name" value="HisKA_3"/>
    <property type="match status" value="1"/>
</dbReference>
<keyword evidence="8" id="KW-0902">Two-component regulatory system</keyword>
<evidence type="ECO:0000256" key="1">
    <source>
        <dbReference type="ARBA" id="ARBA00000085"/>
    </source>
</evidence>
<dbReference type="GO" id="GO:0016301">
    <property type="term" value="F:kinase activity"/>
    <property type="evidence" value="ECO:0007669"/>
    <property type="project" value="UniProtKB-KW"/>
</dbReference>
<dbReference type="Pfam" id="PF02518">
    <property type="entry name" value="HATPase_c"/>
    <property type="match status" value="1"/>
</dbReference>
<dbReference type="Proteomes" id="UP001597545">
    <property type="component" value="Unassembled WGS sequence"/>
</dbReference>
<dbReference type="SUPFAM" id="SSF55785">
    <property type="entry name" value="PYP-like sensor domain (PAS domain)"/>
    <property type="match status" value="1"/>
</dbReference>
<keyword evidence="5" id="KW-0547">Nucleotide-binding</keyword>
<evidence type="ECO:0000313" key="11">
    <source>
        <dbReference type="Proteomes" id="UP001597545"/>
    </source>
</evidence>
<evidence type="ECO:0000256" key="2">
    <source>
        <dbReference type="ARBA" id="ARBA00012438"/>
    </source>
</evidence>
<dbReference type="RefSeq" id="WP_380906055.1">
    <property type="nucleotide sequence ID" value="NZ_JBHUEG010000019.1"/>
</dbReference>
<keyword evidence="6 10" id="KW-0418">Kinase</keyword>
<dbReference type="Gene3D" id="3.30.565.10">
    <property type="entry name" value="Histidine kinase-like ATPase, C-terminal domain"/>
    <property type="match status" value="1"/>
</dbReference>
<dbReference type="InterPro" id="IPR011712">
    <property type="entry name" value="Sig_transdc_His_kin_sub3_dim/P"/>
</dbReference>